<evidence type="ECO:0000313" key="3">
    <source>
        <dbReference type="EMBL" id="KAG7354309.1"/>
    </source>
</evidence>
<dbReference type="AlphaFoldDB" id="A0A9K3L304"/>
<dbReference type="Proteomes" id="UP000693970">
    <property type="component" value="Unassembled WGS sequence"/>
</dbReference>
<accession>A0A9K3L304</accession>
<keyword evidence="2" id="KW-0472">Membrane</keyword>
<dbReference type="OrthoDB" id="66620at2759"/>
<reference evidence="3" key="1">
    <citation type="journal article" date="2021" name="Sci. Rep.">
        <title>Diploid genomic architecture of Nitzschia inconspicua, an elite biomass production diatom.</title>
        <authorList>
            <person name="Oliver A."/>
            <person name="Podell S."/>
            <person name="Pinowska A."/>
            <person name="Traller J.C."/>
            <person name="Smith S.R."/>
            <person name="McClure R."/>
            <person name="Beliaev A."/>
            <person name="Bohutskyi P."/>
            <person name="Hill E.A."/>
            <person name="Rabines A."/>
            <person name="Zheng H."/>
            <person name="Allen L.Z."/>
            <person name="Kuo A."/>
            <person name="Grigoriev I.V."/>
            <person name="Allen A.E."/>
            <person name="Hazlebeck D."/>
            <person name="Allen E.E."/>
        </authorList>
    </citation>
    <scope>NUCLEOTIDE SEQUENCE</scope>
    <source>
        <strain evidence="3">Hildebrandi</strain>
    </source>
</reference>
<sequence length="513" mass="57013">MLVMKGRSNDFLILTHIFNLLRTMRPQPYCRISARARKFAVVVNVVAILSPAWSFVCQRSLPARTPNCGVSFYRPILFSSVKDATETDEATFDELLADSFERSIQFLESHPTLNITRDRFQRIFDAIEDRTRAAEEHASNTRMEQEVPMLSKSRVEMTQMYQALKDQGHLRLFGSINRDNMPASGSHTVRPSLLEEITLLSMRSLTPKPSNTLLYAGVAVATMEAILSITQGWDINLLFFASLIAALGDRILLNGAISETVAKTLSPETQPKITRHEAGHFLCAYLLGCPVEGYVLSAWAALQDPRFGNRGVSAGTSFFDQDLSNQIAKAEIKKSSIDRYSVIVMAGIAAEALNYGQADGGAGDELALISFLSNLNPSSKNPSWNDLAIRNQARYAVLNAILMLREYQECYDALVDALERGGTLGECIYAIENAGRTYKKEPLRKPLGYIIEQPGETEEVWVTSLPTAEGQEEEASDNQPDAMVDPEESLENLRSLATKRIKDLDDKLKEINS</sequence>
<feature type="region of interest" description="Disordered" evidence="1">
    <location>
        <begin position="465"/>
        <end position="489"/>
    </location>
</feature>
<dbReference type="PANTHER" id="PTHR33471">
    <property type="entry name" value="ATP-DEPENDENT ZINC METALLOPROTEASE-RELATED"/>
    <property type="match status" value="1"/>
</dbReference>
<evidence type="ECO:0008006" key="5">
    <source>
        <dbReference type="Google" id="ProtNLM"/>
    </source>
</evidence>
<keyword evidence="2" id="KW-1133">Transmembrane helix</keyword>
<reference evidence="3" key="2">
    <citation type="submission" date="2021-04" db="EMBL/GenBank/DDBJ databases">
        <authorList>
            <person name="Podell S."/>
        </authorList>
    </citation>
    <scope>NUCLEOTIDE SEQUENCE</scope>
    <source>
        <strain evidence="3">Hildebrandi</strain>
    </source>
</reference>
<gene>
    <name evidence="3" type="ORF">IV203_003665</name>
</gene>
<organism evidence="3 4">
    <name type="scientific">Nitzschia inconspicua</name>
    <dbReference type="NCBI Taxonomy" id="303405"/>
    <lineage>
        <taxon>Eukaryota</taxon>
        <taxon>Sar</taxon>
        <taxon>Stramenopiles</taxon>
        <taxon>Ochrophyta</taxon>
        <taxon>Bacillariophyta</taxon>
        <taxon>Bacillariophyceae</taxon>
        <taxon>Bacillariophycidae</taxon>
        <taxon>Bacillariales</taxon>
        <taxon>Bacillariaceae</taxon>
        <taxon>Nitzschia</taxon>
    </lineage>
</organism>
<evidence type="ECO:0000313" key="4">
    <source>
        <dbReference type="Proteomes" id="UP000693970"/>
    </source>
</evidence>
<dbReference type="EMBL" id="JAGRRH010000016">
    <property type="protein sequence ID" value="KAG7354309.1"/>
    <property type="molecule type" value="Genomic_DNA"/>
</dbReference>
<proteinExistence type="predicted"/>
<evidence type="ECO:0000256" key="1">
    <source>
        <dbReference type="SAM" id="MobiDB-lite"/>
    </source>
</evidence>
<protein>
    <recommendedName>
        <fullName evidence="5">Peptidase M41 domain-containing protein</fullName>
    </recommendedName>
</protein>
<comment type="caution">
    <text evidence="3">The sequence shown here is derived from an EMBL/GenBank/DDBJ whole genome shotgun (WGS) entry which is preliminary data.</text>
</comment>
<feature type="transmembrane region" description="Helical" evidence="2">
    <location>
        <begin position="36"/>
        <end position="56"/>
    </location>
</feature>
<name>A0A9K3L304_9STRA</name>
<keyword evidence="4" id="KW-1185">Reference proteome</keyword>
<evidence type="ECO:0000256" key="2">
    <source>
        <dbReference type="SAM" id="Phobius"/>
    </source>
</evidence>
<keyword evidence="2" id="KW-0812">Transmembrane</keyword>
<dbReference type="PANTHER" id="PTHR33471:SF7">
    <property type="entry name" value="ATP-DEPENDENT ZINC METALLOPROTEASE-RELATED"/>
    <property type="match status" value="1"/>
</dbReference>